<dbReference type="GO" id="GO:0000978">
    <property type="term" value="F:RNA polymerase II cis-regulatory region sequence-specific DNA binding"/>
    <property type="evidence" value="ECO:0007669"/>
    <property type="project" value="TreeGrafter"/>
</dbReference>
<evidence type="ECO:0000313" key="15">
    <source>
        <dbReference type="Proteomes" id="UP000075903"/>
    </source>
</evidence>
<dbReference type="Pfam" id="PF00096">
    <property type="entry name" value="zf-C2H2"/>
    <property type="match status" value="7"/>
</dbReference>
<comment type="subcellular location">
    <subcellularLocation>
        <location evidence="1">Nucleus</location>
    </subcellularLocation>
</comment>
<evidence type="ECO:0000256" key="11">
    <source>
        <dbReference type="PROSITE-ProRule" id="PRU00042"/>
    </source>
</evidence>
<evidence type="ECO:0000256" key="2">
    <source>
        <dbReference type="ARBA" id="ARBA00006991"/>
    </source>
</evidence>
<proteinExistence type="inferred from homology"/>
<comment type="similarity">
    <text evidence="2">Belongs to the krueppel C2H2-type zinc-finger protein family.</text>
</comment>
<feature type="domain" description="C2H2-type" evidence="13">
    <location>
        <begin position="59"/>
        <end position="86"/>
    </location>
</feature>
<feature type="domain" description="C2H2-type" evidence="13">
    <location>
        <begin position="29"/>
        <end position="58"/>
    </location>
</feature>
<evidence type="ECO:0000256" key="4">
    <source>
        <dbReference type="ARBA" id="ARBA00022737"/>
    </source>
</evidence>
<evidence type="ECO:0000256" key="5">
    <source>
        <dbReference type="ARBA" id="ARBA00022771"/>
    </source>
</evidence>
<feature type="domain" description="C2H2-type" evidence="13">
    <location>
        <begin position="572"/>
        <end position="599"/>
    </location>
</feature>
<dbReference type="GO" id="GO:0008270">
    <property type="term" value="F:zinc ion binding"/>
    <property type="evidence" value="ECO:0007669"/>
    <property type="project" value="UniProtKB-KW"/>
</dbReference>
<name>A0A182UUX9_ANOME</name>
<dbReference type="SMART" id="SM00355">
    <property type="entry name" value="ZnF_C2H2"/>
    <property type="match status" value="13"/>
</dbReference>
<feature type="compositionally biased region" description="Basic and acidic residues" evidence="12">
    <location>
        <begin position="419"/>
        <end position="430"/>
    </location>
</feature>
<keyword evidence="4" id="KW-0677">Repeat</keyword>
<feature type="domain" description="C2H2-type" evidence="13">
    <location>
        <begin position="171"/>
        <end position="196"/>
    </location>
</feature>
<keyword evidence="3" id="KW-0479">Metal-binding</keyword>
<keyword evidence="5 11" id="KW-0863">Zinc-finger</keyword>
<dbReference type="VEuPathDB" id="VectorBase:AMEM004088"/>
<keyword evidence="6" id="KW-0862">Zinc</keyword>
<dbReference type="AlphaFoldDB" id="A0A182UUX9"/>
<evidence type="ECO:0000256" key="9">
    <source>
        <dbReference type="ARBA" id="ARBA00023163"/>
    </source>
</evidence>
<feature type="domain" description="C2H2-type" evidence="13">
    <location>
        <begin position="544"/>
        <end position="571"/>
    </location>
</feature>
<evidence type="ECO:0000256" key="6">
    <source>
        <dbReference type="ARBA" id="ARBA00022833"/>
    </source>
</evidence>
<keyword evidence="10" id="KW-0539">Nucleus</keyword>
<feature type="domain" description="C2H2-type" evidence="13">
    <location>
        <begin position="514"/>
        <end position="543"/>
    </location>
</feature>
<dbReference type="STRING" id="30066.A0A182UUX9"/>
<evidence type="ECO:0000259" key="13">
    <source>
        <dbReference type="PROSITE" id="PS50157"/>
    </source>
</evidence>
<dbReference type="SUPFAM" id="SSF57667">
    <property type="entry name" value="beta-beta-alpha zinc fingers"/>
    <property type="match status" value="7"/>
</dbReference>
<dbReference type="GO" id="GO:0042802">
    <property type="term" value="F:identical protein binding"/>
    <property type="evidence" value="ECO:0007669"/>
    <property type="project" value="UniProtKB-ARBA"/>
</dbReference>
<dbReference type="InterPro" id="IPR013087">
    <property type="entry name" value="Znf_C2H2_type"/>
</dbReference>
<keyword evidence="15" id="KW-1185">Reference proteome</keyword>
<sequence>MCEYCFKEFTLLADKIEHTESHKSEAKPFKCVHEGCGRSFKDRVGLRSHVRIHSAVKRFGCRYCSRRFHTLGNQMAHERTHSGEKPFICPKCGKGFAEGGNLKNHIRFHTGERPYACNLCGKSYRTHYSRTVHMRSHTNERPYLCGDCGKGFYSSGKLTIHRRTHTGERPYECTSCTARFSETSSLKRHMQNNMNSIMSRGRCVACHIEEPGMIAIYQHPRGVDRLWTYVTGIIVKSKDELCIPCYDELRIAHRFKEKCIHNNINRLGLGLPRISASHTMQQTTPISDDSISAPLMTPEPAVAGRMGESSHVAAEERLQIAPGNDVSSTGRLDIVIKSESLPEEQEEPLQEAVAEEQPDDSVSLLNDSTAARTDCSGQEASPALEVVKMELELSLDDIGLRAESLSVDSFNDETEEGKDDVNSKTEHVDSPAESGSVLKCVQCGQLFHTRAALKQHQQLEHKKLRRDNTNAVKFRRVLSGKINALMCRYCYREFNEPEAKALHEKTHLTDPKPFQCSYDDCNRLFQNRSALNRHFYTHVIPKRFKCSVCPKRFHQQSSMVVHERLHRGDKPHICPQCGKGFTHVSNVKRHIRFHNGEKPYQCGKCPARFTTSTDLRRHMNSRRCMMMWALKAAK</sequence>
<feature type="domain" description="C2H2-type" evidence="13">
    <location>
        <begin position="143"/>
        <end position="170"/>
    </location>
</feature>
<dbReference type="PANTHER" id="PTHR19818:SF139">
    <property type="entry name" value="PAIR-RULE PROTEIN ODD-PAIRED"/>
    <property type="match status" value="1"/>
</dbReference>
<dbReference type="SMART" id="SM00868">
    <property type="entry name" value="zf-AD"/>
    <property type="match status" value="1"/>
</dbReference>
<dbReference type="FunFam" id="3.30.160.60:FF:000110">
    <property type="entry name" value="Zinc finger protein-like"/>
    <property type="match status" value="1"/>
</dbReference>
<dbReference type="VEuPathDB" id="VectorBase:AMEM21_014538"/>
<dbReference type="InterPro" id="IPR036236">
    <property type="entry name" value="Znf_C2H2_sf"/>
</dbReference>
<feature type="domain" description="C2H2-type" evidence="13">
    <location>
        <begin position="600"/>
        <end position="619"/>
    </location>
</feature>
<feature type="domain" description="C2H2-type" evidence="13">
    <location>
        <begin position="115"/>
        <end position="142"/>
    </location>
</feature>
<dbReference type="GO" id="GO:0000981">
    <property type="term" value="F:DNA-binding transcription factor activity, RNA polymerase II-specific"/>
    <property type="evidence" value="ECO:0007669"/>
    <property type="project" value="TreeGrafter"/>
</dbReference>
<evidence type="ECO:0000256" key="12">
    <source>
        <dbReference type="SAM" id="MobiDB-lite"/>
    </source>
</evidence>
<dbReference type="FunFam" id="3.30.160.60:FF:001049">
    <property type="entry name" value="zinc finger protein 319"/>
    <property type="match status" value="1"/>
</dbReference>
<dbReference type="InterPro" id="IPR050329">
    <property type="entry name" value="GLI_C2H2-zinc-finger"/>
</dbReference>
<dbReference type="PROSITE" id="PS50157">
    <property type="entry name" value="ZINC_FINGER_C2H2_2"/>
    <property type="match status" value="11"/>
</dbReference>
<dbReference type="EnsemblMetazoa" id="AMEM004088-RA">
    <property type="protein sequence ID" value="AMEM004088-PA"/>
    <property type="gene ID" value="AMEM004088"/>
</dbReference>
<dbReference type="FunFam" id="3.30.160.60:FF:000125">
    <property type="entry name" value="Putative zinc finger protein 143"/>
    <property type="match status" value="1"/>
</dbReference>
<feature type="domain" description="C2H2-type" evidence="13">
    <location>
        <begin position="438"/>
        <end position="466"/>
    </location>
</feature>
<dbReference type="FunFam" id="3.30.160.60:FF:000145">
    <property type="entry name" value="Zinc finger protein 574"/>
    <property type="match status" value="1"/>
</dbReference>
<dbReference type="FunFam" id="3.30.160.60:FF:002343">
    <property type="entry name" value="Zinc finger protein 33A"/>
    <property type="match status" value="2"/>
</dbReference>
<evidence type="ECO:0000256" key="7">
    <source>
        <dbReference type="ARBA" id="ARBA00023015"/>
    </source>
</evidence>
<dbReference type="PANTHER" id="PTHR19818">
    <property type="entry name" value="ZINC FINGER PROTEIN ZIC AND GLI"/>
    <property type="match status" value="1"/>
</dbReference>
<dbReference type="Gene3D" id="3.30.160.60">
    <property type="entry name" value="Classic Zinc Finger"/>
    <property type="match status" value="11"/>
</dbReference>
<feature type="compositionally biased region" description="Acidic residues" evidence="12">
    <location>
        <begin position="341"/>
        <end position="359"/>
    </location>
</feature>
<evidence type="ECO:0000256" key="3">
    <source>
        <dbReference type="ARBA" id="ARBA00022723"/>
    </source>
</evidence>
<dbReference type="FunFam" id="3.30.160.60:FF:000508">
    <property type="entry name" value="Myeloid zinc finger 1"/>
    <property type="match status" value="1"/>
</dbReference>
<keyword evidence="7" id="KW-0805">Transcription regulation</keyword>
<dbReference type="GO" id="GO:0045944">
    <property type="term" value="P:positive regulation of transcription by RNA polymerase II"/>
    <property type="evidence" value="ECO:0007669"/>
    <property type="project" value="UniProtKB-ARBA"/>
</dbReference>
<dbReference type="Proteomes" id="UP000075903">
    <property type="component" value="Unassembled WGS sequence"/>
</dbReference>
<evidence type="ECO:0000256" key="1">
    <source>
        <dbReference type="ARBA" id="ARBA00004123"/>
    </source>
</evidence>
<dbReference type="PROSITE" id="PS00028">
    <property type="entry name" value="ZINC_FINGER_C2H2_1"/>
    <property type="match status" value="9"/>
</dbReference>
<feature type="domain" description="C2H2-type" evidence="13">
    <location>
        <begin position="87"/>
        <end position="114"/>
    </location>
</feature>
<evidence type="ECO:0000256" key="8">
    <source>
        <dbReference type="ARBA" id="ARBA00023125"/>
    </source>
</evidence>
<dbReference type="InterPro" id="IPR012934">
    <property type="entry name" value="Znf_AD"/>
</dbReference>
<reference evidence="14" key="1">
    <citation type="submission" date="2020-05" db="UniProtKB">
        <authorList>
            <consortium name="EnsemblMetazoa"/>
        </authorList>
    </citation>
    <scope>IDENTIFICATION</scope>
    <source>
        <strain evidence="14">MAF</strain>
    </source>
</reference>
<feature type="region of interest" description="Disordered" evidence="12">
    <location>
        <begin position="339"/>
        <end position="360"/>
    </location>
</feature>
<feature type="region of interest" description="Disordered" evidence="12">
    <location>
        <begin position="409"/>
        <end position="430"/>
    </location>
</feature>
<evidence type="ECO:0000313" key="14">
    <source>
        <dbReference type="EnsemblMetazoa" id="AMEM004088-PA"/>
    </source>
</evidence>
<protein>
    <recommendedName>
        <fullName evidence="13">C2H2-type domain-containing protein</fullName>
    </recommendedName>
</protein>
<keyword evidence="8" id="KW-0238">DNA-binding</keyword>
<organism evidence="14 15">
    <name type="scientific">Anopheles merus</name>
    <name type="common">Mosquito</name>
    <dbReference type="NCBI Taxonomy" id="30066"/>
    <lineage>
        <taxon>Eukaryota</taxon>
        <taxon>Metazoa</taxon>
        <taxon>Ecdysozoa</taxon>
        <taxon>Arthropoda</taxon>
        <taxon>Hexapoda</taxon>
        <taxon>Insecta</taxon>
        <taxon>Pterygota</taxon>
        <taxon>Neoptera</taxon>
        <taxon>Endopterygota</taxon>
        <taxon>Diptera</taxon>
        <taxon>Nematocera</taxon>
        <taxon>Culicoidea</taxon>
        <taxon>Culicidae</taxon>
        <taxon>Anophelinae</taxon>
        <taxon>Anopheles</taxon>
    </lineage>
</organism>
<evidence type="ECO:0000256" key="10">
    <source>
        <dbReference type="ARBA" id="ARBA00023242"/>
    </source>
</evidence>
<dbReference type="GO" id="GO:0005634">
    <property type="term" value="C:nucleus"/>
    <property type="evidence" value="ECO:0007669"/>
    <property type="project" value="UniProtKB-SubCell"/>
</dbReference>
<accession>A0A182UUX9</accession>
<keyword evidence="9" id="KW-0804">Transcription</keyword>
<dbReference type="VEuPathDB" id="VectorBase:AMEM21_000695"/>
<dbReference type="FunFam" id="3.30.160.60:FF:000446">
    <property type="entry name" value="Zinc finger protein"/>
    <property type="match status" value="1"/>
</dbReference>